<feature type="domain" description="AB hydrolase-1" evidence="1">
    <location>
        <begin position="25"/>
        <end position="264"/>
    </location>
</feature>
<dbReference type="SUPFAM" id="SSF53474">
    <property type="entry name" value="alpha/beta-Hydrolases"/>
    <property type="match status" value="1"/>
</dbReference>
<dbReference type="GO" id="GO:0003824">
    <property type="term" value="F:catalytic activity"/>
    <property type="evidence" value="ECO:0007669"/>
    <property type="project" value="UniProtKB-ARBA"/>
</dbReference>
<accession>A0A542DZJ6</accession>
<evidence type="ECO:0000313" key="3">
    <source>
        <dbReference type="Proteomes" id="UP000317893"/>
    </source>
</evidence>
<proteinExistence type="predicted"/>
<dbReference type="Pfam" id="PF00561">
    <property type="entry name" value="Abhydrolase_1"/>
    <property type="match status" value="1"/>
</dbReference>
<dbReference type="PANTHER" id="PTHR43433">
    <property type="entry name" value="HYDROLASE, ALPHA/BETA FOLD FAMILY PROTEIN"/>
    <property type="match status" value="1"/>
</dbReference>
<evidence type="ECO:0000313" key="2">
    <source>
        <dbReference type="EMBL" id="TQJ08486.1"/>
    </source>
</evidence>
<reference evidence="2 3" key="1">
    <citation type="submission" date="2019-06" db="EMBL/GenBank/DDBJ databases">
        <title>Sequencing the genomes of 1000 actinobacteria strains.</title>
        <authorList>
            <person name="Klenk H.-P."/>
        </authorList>
    </citation>
    <scope>NUCLEOTIDE SEQUENCE [LARGE SCALE GENOMIC DNA]</scope>
    <source>
        <strain evidence="2 3">DSM 18607</strain>
    </source>
</reference>
<dbReference type="OrthoDB" id="9800988at2"/>
<keyword evidence="3" id="KW-1185">Reference proteome</keyword>
<dbReference type="InterPro" id="IPR000073">
    <property type="entry name" value="AB_hydrolase_1"/>
</dbReference>
<dbReference type="Proteomes" id="UP000317893">
    <property type="component" value="Unassembled WGS sequence"/>
</dbReference>
<dbReference type="Gene3D" id="3.40.50.1820">
    <property type="entry name" value="alpha/beta hydrolase"/>
    <property type="match status" value="1"/>
</dbReference>
<dbReference type="AlphaFoldDB" id="A0A542DZJ6"/>
<dbReference type="PRINTS" id="PR00111">
    <property type="entry name" value="ABHYDROLASE"/>
</dbReference>
<gene>
    <name evidence="2" type="ORF">FB458_1576</name>
</gene>
<dbReference type="InterPro" id="IPR029058">
    <property type="entry name" value="AB_hydrolase_fold"/>
</dbReference>
<evidence type="ECO:0000259" key="1">
    <source>
        <dbReference type="Pfam" id="PF00561"/>
    </source>
</evidence>
<dbReference type="EMBL" id="VFMN01000001">
    <property type="protein sequence ID" value="TQJ08486.1"/>
    <property type="molecule type" value="Genomic_DNA"/>
</dbReference>
<name>A0A542DZJ6_9MICO</name>
<sequence length="283" mass="29503">MESGDLTLADGRTLHWYDAGGDGAPVVWHHGTGNTGEPPQPLLAGAARRGLRFLGLDRPGYGGSTPLTGRDVAEAARLTQALADHRGLGRFAVLGHSGGGPHALACGALLGDRVTAAVSVAGPAPLGPVAAEGRDWYAGFAPYGAASLRAAEQGRAARMAYEESGADDDFGFLPSDEEALRGEWSWFLTVVRSGNANGPGPSVDDDLATVTAWGYDVEDVACPTLLVHGAEDRVVPAAHSRWLARHVPGAQLWEEPEVGHLGVLVRRGDDVLGWVQAQAPDSE</sequence>
<dbReference type="PANTHER" id="PTHR43433:SF10">
    <property type="entry name" value="AB HYDROLASE-1 DOMAIN-CONTAINING PROTEIN"/>
    <property type="match status" value="1"/>
</dbReference>
<dbReference type="RefSeq" id="WP_141848001.1">
    <property type="nucleotide sequence ID" value="NZ_BAAAPR010000004.1"/>
</dbReference>
<organism evidence="2 3">
    <name type="scientific">Lapillicoccus jejuensis</name>
    <dbReference type="NCBI Taxonomy" id="402171"/>
    <lineage>
        <taxon>Bacteria</taxon>
        <taxon>Bacillati</taxon>
        <taxon>Actinomycetota</taxon>
        <taxon>Actinomycetes</taxon>
        <taxon>Micrococcales</taxon>
        <taxon>Intrasporangiaceae</taxon>
        <taxon>Lapillicoccus</taxon>
    </lineage>
</organism>
<comment type="caution">
    <text evidence="2">The sequence shown here is derived from an EMBL/GenBank/DDBJ whole genome shotgun (WGS) entry which is preliminary data.</text>
</comment>
<dbReference type="InterPro" id="IPR050471">
    <property type="entry name" value="AB_hydrolase"/>
</dbReference>
<protein>
    <submittedName>
        <fullName evidence="2">Pimeloyl-ACP methyl ester carboxylesterase</fullName>
    </submittedName>
</protein>